<dbReference type="EMBL" id="BPLR01014664">
    <property type="protein sequence ID" value="GIY70431.1"/>
    <property type="molecule type" value="Genomic_DNA"/>
</dbReference>
<protein>
    <submittedName>
        <fullName evidence="2">Uncharacterized protein</fullName>
    </submittedName>
</protein>
<proteinExistence type="predicted"/>
<evidence type="ECO:0000256" key="1">
    <source>
        <dbReference type="SAM" id="MobiDB-lite"/>
    </source>
</evidence>
<evidence type="ECO:0000313" key="2">
    <source>
        <dbReference type="EMBL" id="GIY70431.1"/>
    </source>
</evidence>
<reference evidence="2 3" key="1">
    <citation type="submission" date="2021-06" db="EMBL/GenBank/DDBJ databases">
        <title>Caerostris extrusa draft genome.</title>
        <authorList>
            <person name="Kono N."/>
            <person name="Arakawa K."/>
        </authorList>
    </citation>
    <scope>NUCLEOTIDE SEQUENCE [LARGE SCALE GENOMIC DNA]</scope>
</reference>
<evidence type="ECO:0000313" key="3">
    <source>
        <dbReference type="Proteomes" id="UP001054945"/>
    </source>
</evidence>
<feature type="region of interest" description="Disordered" evidence="1">
    <location>
        <begin position="67"/>
        <end position="97"/>
    </location>
</feature>
<organism evidence="2 3">
    <name type="scientific">Caerostris extrusa</name>
    <name type="common">Bark spider</name>
    <name type="synonym">Caerostris bankana</name>
    <dbReference type="NCBI Taxonomy" id="172846"/>
    <lineage>
        <taxon>Eukaryota</taxon>
        <taxon>Metazoa</taxon>
        <taxon>Ecdysozoa</taxon>
        <taxon>Arthropoda</taxon>
        <taxon>Chelicerata</taxon>
        <taxon>Arachnida</taxon>
        <taxon>Araneae</taxon>
        <taxon>Araneomorphae</taxon>
        <taxon>Entelegynae</taxon>
        <taxon>Araneoidea</taxon>
        <taxon>Araneidae</taxon>
        <taxon>Caerostris</taxon>
    </lineage>
</organism>
<keyword evidence="3" id="KW-1185">Reference proteome</keyword>
<dbReference type="Proteomes" id="UP001054945">
    <property type="component" value="Unassembled WGS sequence"/>
</dbReference>
<dbReference type="AlphaFoldDB" id="A0AAV4VJ34"/>
<accession>A0AAV4VJ34</accession>
<gene>
    <name evidence="2" type="ORF">CEXT_759331</name>
</gene>
<name>A0AAV4VJ34_CAEEX</name>
<sequence length="97" mass="10879">MGWVLTEGADARKIREEDSRKISEVFSFNIKENNLCSDVTKTFLGVLNRITHDRSNAQPITVVTRNSPVMDDRSPHPPLSTPGRASAALKRSRFLRA</sequence>
<comment type="caution">
    <text evidence="2">The sequence shown here is derived from an EMBL/GenBank/DDBJ whole genome shotgun (WGS) entry which is preliminary data.</text>
</comment>